<keyword evidence="9" id="KW-0406">Ion transport</keyword>
<evidence type="ECO:0000256" key="10">
    <source>
        <dbReference type="ARBA" id="ARBA00023134"/>
    </source>
</evidence>
<dbReference type="Pfam" id="PF02421">
    <property type="entry name" value="FeoB_N"/>
    <property type="match status" value="1"/>
</dbReference>
<feature type="binding site" evidence="14">
    <location>
        <position position="25"/>
    </location>
    <ligand>
        <name>Mg(2+)</name>
        <dbReference type="ChEBI" id="CHEBI:18420"/>
        <label>2</label>
    </ligand>
</feature>
<feature type="binding site" evidence="13">
    <location>
        <begin position="58"/>
        <end position="61"/>
    </location>
    <ligand>
        <name>GTP</name>
        <dbReference type="ChEBI" id="CHEBI:37565"/>
        <label>1</label>
    </ligand>
</feature>
<evidence type="ECO:0000259" key="16">
    <source>
        <dbReference type="PROSITE" id="PS51711"/>
    </source>
</evidence>
<keyword evidence="14" id="KW-0460">Magnesium</keyword>
<dbReference type="PRINTS" id="PR00326">
    <property type="entry name" value="GTP1OBG"/>
</dbReference>
<dbReference type="GO" id="GO:0046872">
    <property type="term" value="F:metal ion binding"/>
    <property type="evidence" value="ECO:0007669"/>
    <property type="project" value="UniProtKB-KW"/>
</dbReference>
<feature type="transmembrane region" description="Helical" evidence="15">
    <location>
        <begin position="510"/>
        <end position="529"/>
    </location>
</feature>
<dbReference type="Gene3D" id="3.40.50.300">
    <property type="entry name" value="P-loop containing nucleotide triphosphate hydrolases"/>
    <property type="match status" value="1"/>
</dbReference>
<keyword evidence="8 15" id="KW-0408">Iron</keyword>
<keyword evidence="14" id="KW-0479">Metal-binding</keyword>
<evidence type="ECO:0000313" key="18">
    <source>
        <dbReference type="Proteomes" id="UP000634668"/>
    </source>
</evidence>
<dbReference type="GO" id="GO:0015093">
    <property type="term" value="F:ferrous iron transmembrane transporter activity"/>
    <property type="evidence" value="ECO:0007669"/>
    <property type="project" value="UniProtKB-UniRule"/>
</dbReference>
<reference evidence="17" key="2">
    <citation type="submission" date="2020-09" db="EMBL/GenBank/DDBJ databases">
        <authorList>
            <person name="Sun Q."/>
            <person name="Kim S."/>
        </authorList>
    </citation>
    <scope>NUCLEOTIDE SEQUENCE</scope>
    <source>
        <strain evidence="17">KCTC 12113</strain>
    </source>
</reference>
<comment type="function">
    <text evidence="15">Probable transporter of a GTP-driven Fe(2+) uptake system.</text>
</comment>
<evidence type="ECO:0000256" key="1">
    <source>
        <dbReference type="ARBA" id="ARBA00004651"/>
    </source>
</evidence>
<comment type="caution">
    <text evidence="15">Lacks conserved residue(s) required for the propagation of feature annotation.</text>
</comment>
<dbReference type="RefSeq" id="WP_026812410.1">
    <property type="nucleotide sequence ID" value="NZ_BMWP01000006.1"/>
</dbReference>
<dbReference type="Pfam" id="PF07670">
    <property type="entry name" value="Gate"/>
    <property type="match status" value="2"/>
</dbReference>
<name>A0A918ISS9_9FLAO</name>
<proteinExistence type="inferred from homology"/>
<dbReference type="NCBIfam" id="TIGR00437">
    <property type="entry name" value="feoB"/>
    <property type="match status" value="1"/>
</dbReference>
<keyword evidence="11 15" id="KW-0472">Membrane</keyword>
<evidence type="ECO:0000256" key="12">
    <source>
        <dbReference type="NCBIfam" id="TIGR00437"/>
    </source>
</evidence>
<keyword evidence="18" id="KW-1185">Reference proteome</keyword>
<feature type="transmembrane region" description="Helical" evidence="15">
    <location>
        <begin position="335"/>
        <end position="359"/>
    </location>
</feature>
<evidence type="ECO:0000256" key="8">
    <source>
        <dbReference type="ARBA" id="ARBA00023004"/>
    </source>
</evidence>
<dbReference type="Pfam" id="PF07664">
    <property type="entry name" value="FeoB_C"/>
    <property type="match status" value="1"/>
</dbReference>
<comment type="caution">
    <text evidence="17">The sequence shown here is derived from an EMBL/GenBank/DDBJ whole genome shotgun (WGS) entry which is preliminary data.</text>
</comment>
<dbReference type="InterPro" id="IPR027417">
    <property type="entry name" value="P-loop_NTPase"/>
</dbReference>
<evidence type="ECO:0000256" key="4">
    <source>
        <dbReference type="ARBA" id="ARBA00022496"/>
    </source>
</evidence>
<dbReference type="SUPFAM" id="SSF52540">
    <property type="entry name" value="P-loop containing nucleoside triphosphate hydrolases"/>
    <property type="match status" value="1"/>
</dbReference>
<evidence type="ECO:0000256" key="7">
    <source>
        <dbReference type="ARBA" id="ARBA00022989"/>
    </source>
</evidence>
<keyword evidence="3" id="KW-1003">Cell membrane</keyword>
<evidence type="ECO:0000256" key="11">
    <source>
        <dbReference type="ARBA" id="ARBA00023136"/>
    </source>
</evidence>
<feature type="binding site" evidence="14">
    <location>
        <position position="22"/>
    </location>
    <ligand>
        <name>Mg(2+)</name>
        <dbReference type="ChEBI" id="CHEBI:18420"/>
        <label>1</label>
    </ligand>
</feature>
<reference evidence="17" key="1">
    <citation type="journal article" date="2014" name="Int. J. Syst. Evol. Microbiol.">
        <title>Complete genome sequence of Corynebacterium casei LMG S-19264T (=DSM 44701T), isolated from a smear-ripened cheese.</title>
        <authorList>
            <consortium name="US DOE Joint Genome Institute (JGI-PGF)"/>
            <person name="Walter F."/>
            <person name="Albersmeier A."/>
            <person name="Kalinowski J."/>
            <person name="Ruckert C."/>
        </authorList>
    </citation>
    <scope>NUCLEOTIDE SEQUENCE</scope>
    <source>
        <strain evidence="17">KCTC 12113</strain>
    </source>
</reference>
<feature type="domain" description="FeoB-type G" evidence="16">
    <location>
        <begin position="4"/>
        <end position="171"/>
    </location>
</feature>
<feature type="transmembrane region" description="Helical" evidence="15">
    <location>
        <begin position="451"/>
        <end position="472"/>
    </location>
</feature>
<gene>
    <name evidence="17" type="primary">feoB</name>
    <name evidence="17" type="ORF">GCM10007383_12730</name>
</gene>
<dbReference type="InterPro" id="IPR003373">
    <property type="entry name" value="Fe2_transport_prot-B"/>
</dbReference>
<sequence length="745" mass="83176">MSKQIKVALIGNPNTGKTSVFNQLTGLKQKVGNYPGITVEKKEGICKLPRGVKAHILDLPGTYSLNTTSLDESVVVELLLNKNDKDFPDVAVVISDVENLKRNLLLFTQIKDLKIPAILVINMADRMVRKGISLDIDLLEEKLNTKIALVSTRKGTGIDKVKELIADYKNLSVEPNIDTTVIAPEYFDKLKSTFPNEDLYKLWLVITQDVNFMPIEKNPITIPASFKTKSKPELKRLQQKETILRYQFINGILKQAYKVDVNAAKGLRATLDKILTHKVFGYLIFFVILLTIFQAIYDWSSYPMDFIDALFASGSEWVKNTLPPGVFTDLIAEGILAGIGGVVIFIPQIAFLFLFISLLEESGYMSRVVFLMDRLMRPFGLSGKSVVPLISGTACAIPAIMATRTIENWKERLITILVTPFTTCSARLPVYLIIIALVIPDGRFLGLSYQALTLMLLYLIGFGAAIFSAMILNKIMKIKTKTFFVMEMPNYKLPLLKNVVYTVLEKTKSFVIGAGKIILAISIILWFLGSNGYSDDFYNAETIVKQKIEKEGFTDFNVESMKSSLNSYKESLHDSLARNGAILDKQAITDSLQVKEILLRQKAENQEIASYKLENSYMGIAGKAIAPIVHPLGYDWKIGIAVLTSFAAREVFVGTLATIYSVGSDEEDTIKNRMAAEIDPVTKKPLFNLASGISLLLFYAFAMQCMSTLAIVKRETNTWKWPAAQLVFMSLFAYIVALIAYQTLK</sequence>
<keyword evidence="10 13" id="KW-0342">GTP-binding</keyword>
<keyword evidence="4 15" id="KW-0410">Iron transport</keyword>
<dbReference type="InterPro" id="IPR011642">
    <property type="entry name" value="Gate_dom"/>
</dbReference>
<evidence type="ECO:0000256" key="13">
    <source>
        <dbReference type="PIRSR" id="PIRSR603373-1"/>
    </source>
</evidence>
<feature type="binding site" evidence="13">
    <location>
        <begin position="36"/>
        <end position="40"/>
    </location>
    <ligand>
        <name>GTP</name>
        <dbReference type="ChEBI" id="CHEBI:37565"/>
        <label>1</label>
    </ligand>
</feature>
<dbReference type="AlphaFoldDB" id="A0A918ISS9"/>
<evidence type="ECO:0000256" key="3">
    <source>
        <dbReference type="ARBA" id="ARBA00022475"/>
    </source>
</evidence>
<dbReference type="InterPro" id="IPR050860">
    <property type="entry name" value="FeoB_GTPase"/>
</dbReference>
<keyword evidence="6 13" id="KW-0547">Nucleotide-binding</keyword>
<feature type="transmembrane region" description="Helical" evidence="15">
    <location>
        <begin position="413"/>
        <end position="439"/>
    </location>
</feature>
<dbReference type="Proteomes" id="UP000634668">
    <property type="component" value="Unassembled WGS sequence"/>
</dbReference>
<comment type="subcellular location">
    <subcellularLocation>
        <location evidence="15">Cell inner membrane</location>
        <topology evidence="15">Multi-pass membrane protein</topology>
    </subcellularLocation>
    <subcellularLocation>
        <location evidence="1">Cell membrane</location>
        <topology evidence="1">Multi-pass membrane protein</topology>
    </subcellularLocation>
</comment>
<protein>
    <recommendedName>
        <fullName evidence="12 15">Ferrous iron transport protein B</fullName>
    </recommendedName>
</protein>
<evidence type="ECO:0000256" key="15">
    <source>
        <dbReference type="RuleBase" id="RU362098"/>
    </source>
</evidence>
<feature type="binding site" evidence="13">
    <location>
        <begin position="11"/>
        <end position="18"/>
    </location>
    <ligand>
        <name>GTP</name>
        <dbReference type="ChEBI" id="CHEBI:37565"/>
        <label>1</label>
    </ligand>
</feature>
<dbReference type="InterPro" id="IPR006073">
    <property type="entry name" value="GTP-bd"/>
</dbReference>
<feature type="transmembrane region" description="Helical" evidence="15">
    <location>
        <begin position="724"/>
        <end position="744"/>
    </location>
</feature>
<evidence type="ECO:0000256" key="5">
    <source>
        <dbReference type="ARBA" id="ARBA00022692"/>
    </source>
</evidence>
<dbReference type="CDD" id="cd01879">
    <property type="entry name" value="FeoB"/>
    <property type="match status" value="1"/>
</dbReference>
<dbReference type="PROSITE" id="PS51711">
    <property type="entry name" value="G_FEOB"/>
    <property type="match status" value="1"/>
</dbReference>
<comment type="similarity">
    <text evidence="15">Belongs to the TRAFAC class TrmE-Era-EngA-EngB-Septin-like GTPase superfamily. FeoB GTPase (TC 9.A.8) family.</text>
</comment>
<feature type="transmembrane region" description="Helical" evidence="15">
    <location>
        <begin position="689"/>
        <end position="712"/>
    </location>
</feature>
<dbReference type="EMBL" id="BMWP01000006">
    <property type="protein sequence ID" value="GGW28773.1"/>
    <property type="molecule type" value="Genomic_DNA"/>
</dbReference>
<dbReference type="PANTHER" id="PTHR43185">
    <property type="entry name" value="FERROUS IRON TRANSPORT PROTEIN B"/>
    <property type="match status" value="1"/>
</dbReference>
<keyword evidence="2 15" id="KW-0813">Transport</keyword>
<dbReference type="PANTHER" id="PTHR43185:SF1">
    <property type="entry name" value="FE(2+) TRANSPORTER FEOB"/>
    <property type="match status" value="1"/>
</dbReference>
<accession>A0A918ISS9</accession>
<evidence type="ECO:0000256" key="9">
    <source>
        <dbReference type="ARBA" id="ARBA00023065"/>
    </source>
</evidence>
<evidence type="ECO:0000313" key="17">
    <source>
        <dbReference type="EMBL" id="GGW28773.1"/>
    </source>
</evidence>
<evidence type="ECO:0000256" key="14">
    <source>
        <dbReference type="PIRSR" id="PIRSR603373-2"/>
    </source>
</evidence>
<keyword evidence="7 15" id="KW-1133">Transmembrane helix</keyword>
<dbReference type="InterPro" id="IPR011640">
    <property type="entry name" value="Fe2_transport_prot_B_C"/>
</dbReference>
<feature type="transmembrane region" description="Helical" evidence="15">
    <location>
        <begin position="279"/>
        <end position="297"/>
    </location>
</feature>
<feature type="binding site" evidence="14">
    <location>
        <position position="26"/>
    </location>
    <ligand>
        <name>Mg(2+)</name>
        <dbReference type="ChEBI" id="CHEBI:18420"/>
        <label>2</label>
    </ligand>
</feature>
<dbReference type="GO" id="GO:0005886">
    <property type="term" value="C:plasma membrane"/>
    <property type="evidence" value="ECO:0007669"/>
    <property type="project" value="UniProtKB-SubCell"/>
</dbReference>
<feature type="binding site" evidence="13">
    <location>
        <begin position="122"/>
        <end position="125"/>
    </location>
    <ligand>
        <name>GTP</name>
        <dbReference type="ChEBI" id="CHEBI:37565"/>
        <label>1</label>
    </ligand>
</feature>
<dbReference type="InterPro" id="IPR030389">
    <property type="entry name" value="G_FEOB_dom"/>
</dbReference>
<organism evidence="17 18">
    <name type="scientific">Arenibacter certesii</name>
    <dbReference type="NCBI Taxonomy" id="228955"/>
    <lineage>
        <taxon>Bacteria</taxon>
        <taxon>Pseudomonadati</taxon>
        <taxon>Bacteroidota</taxon>
        <taxon>Flavobacteriia</taxon>
        <taxon>Flavobacteriales</taxon>
        <taxon>Flavobacteriaceae</taxon>
        <taxon>Arenibacter</taxon>
    </lineage>
</organism>
<evidence type="ECO:0000256" key="2">
    <source>
        <dbReference type="ARBA" id="ARBA00022448"/>
    </source>
</evidence>
<keyword evidence="5 15" id="KW-0812">Transmembrane</keyword>
<evidence type="ECO:0000256" key="6">
    <source>
        <dbReference type="ARBA" id="ARBA00022741"/>
    </source>
</evidence>
<dbReference type="GO" id="GO:0005525">
    <property type="term" value="F:GTP binding"/>
    <property type="evidence" value="ECO:0007669"/>
    <property type="project" value="UniProtKB-KW"/>
</dbReference>